<dbReference type="Proteomes" id="UP001139701">
    <property type="component" value="Unassembled WGS sequence"/>
</dbReference>
<evidence type="ECO:0000259" key="5">
    <source>
        <dbReference type="PROSITE" id="PS50887"/>
    </source>
</evidence>
<evidence type="ECO:0000256" key="4">
    <source>
        <dbReference type="SAM" id="Phobius"/>
    </source>
</evidence>
<dbReference type="InterPro" id="IPR043128">
    <property type="entry name" value="Rev_trsase/Diguanyl_cyclase"/>
</dbReference>
<proteinExistence type="predicted"/>
<dbReference type="PROSITE" id="PS50887">
    <property type="entry name" value="GGDEF"/>
    <property type="match status" value="1"/>
</dbReference>
<gene>
    <name evidence="6" type="ORF">MKI79_04335</name>
</gene>
<dbReference type="PANTHER" id="PTHR45138">
    <property type="entry name" value="REGULATORY COMPONENTS OF SENSORY TRANSDUCTION SYSTEM"/>
    <property type="match status" value="1"/>
</dbReference>
<dbReference type="InterPro" id="IPR050469">
    <property type="entry name" value="Diguanylate_Cyclase"/>
</dbReference>
<feature type="transmembrane region" description="Helical" evidence="4">
    <location>
        <begin position="60"/>
        <end position="78"/>
    </location>
</feature>
<dbReference type="FunFam" id="3.30.70.270:FF:000001">
    <property type="entry name" value="Diguanylate cyclase domain protein"/>
    <property type="match status" value="1"/>
</dbReference>
<dbReference type="NCBIfam" id="TIGR00254">
    <property type="entry name" value="GGDEF"/>
    <property type="match status" value="1"/>
</dbReference>
<dbReference type="GO" id="GO:0052621">
    <property type="term" value="F:diguanylate cyclase activity"/>
    <property type="evidence" value="ECO:0007669"/>
    <property type="project" value="UniProtKB-EC"/>
</dbReference>
<dbReference type="Pfam" id="PF00990">
    <property type="entry name" value="GGDEF"/>
    <property type="match status" value="1"/>
</dbReference>
<comment type="catalytic activity">
    <reaction evidence="3">
        <text>2 GTP = 3',3'-c-di-GMP + 2 diphosphate</text>
        <dbReference type="Rhea" id="RHEA:24898"/>
        <dbReference type="ChEBI" id="CHEBI:33019"/>
        <dbReference type="ChEBI" id="CHEBI:37565"/>
        <dbReference type="ChEBI" id="CHEBI:58805"/>
        <dbReference type="EC" id="2.7.7.65"/>
    </reaction>
</comment>
<feature type="transmembrane region" description="Helical" evidence="4">
    <location>
        <begin position="28"/>
        <end position="48"/>
    </location>
</feature>
<evidence type="ECO:0000256" key="3">
    <source>
        <dbReference type="ARBA" id="ARBA00034247"/>
    </source>
</evidence>
<feature type="transmembrane region" description="Helical" evidence="4">
    <location>
        <begin position="115"/>
        <end position="132"/>
    </location>
</feature>
<sequence length="380" mass="43290">MRDKLLAPIKGTFINLLEWDYLKKTQVVLLYATLIELAVYITQFKLIGHPLVNTEFLLRWIWYFPTLILINGVFFLFGLKLKNSPKQQYYYAYVVGIYYSIALMVIPISIGILNIANGVIFLGTTLLSLILFPRKMVYGAVAICTMIYILSATLIVTGYMPYALALKPNILLPPNSTGVYVIASMAYTIIYAALTIYLFDISLRNWKEKEQYKDKLSVTDELTQLLNRRGFNSLVELQVRQAQIRYQEISLIIVDIDDFKKINDQYGHQCGDLVIKSVADILKKSFRSSDIVARFGGEEFTILLPSTNMHDAIHVAENCRQILESSSIEISKSELISTKASFGISSTVSRCFDYETLFTEADKALYEAKQNGKNQVRAYR</sequence>
<feature type="transmembrane region" description="Helical" evidence="4">
    <location>
        <begin position="179"/>
        <end position="199"/>
    </location>
</feature>
<dbReference type="CDD" id="cd01949">
    <property type="entry name" value="GGDEF"/>
    <property type="match status" value="1"/>
</dbReference>
<comment type="cofactor">
    <cofactor evidence="1">
        <name>Mg(2+)</name>
        <dbReference type="ChEBI" id="CHEBI:18420"/>
    </cofactor>
</comment>
<keyword evidence="7" id="KW-1185">Reference proteome</keyword>
<dbReference type="SMART" id="SM00267">
    <property type="entry name" value="GGDEF"/>
    <property type="match status" value="1"/>
</dbReference>
<keyword evidence="4" id="KW-0812">Transmembrane</keyword>
<feature type="transmembrane region" description="Helical" evidence="4">
    <location>
        <begin position="90"/>
        <end position="109"/>
    </location>
</feature>
<dbReference type="RefSeq" id="WP_241570839.1">
    <property type="nucleotide sequence ID" value="NZ_JAKUML010000005.1"/>
</dbReference>
<name>A0A9X1WVT8_9GAMM</name>
<keyword evidence="4" id="KW-1133">Transmembrane helix</keyword>
<dbReference type="Gene3D" id="3.30.70.270">
    <property type="match status" value="1"/>
</dbReference>
<feature type="transmembrane region" description="Helical" evidence="4">
    <location>
        <begin position="137"/>
        <end position="159"/>
    </location>
</feature>
<evidence type="ECO:0000313" key="6">
    <source>
        <dbReference type="EMBL" id="MCJ8146144.1"/>
    </source>
</evidence>
<organism evidence="6 7">
    <name type="scientific">Acinetobacter sedimenti</name>
    <dbReference type="NCBI Taxonomy" id="2919922"/>
    <lineage>
        <taxon>Bacteria</taxon>
        <taxon>Pseudomonadati</taxon>
        <taxon>Pseudomonadota</taxon>
        <taxon>Gammaproteobacteria</taxon>
        <taxon>Moraxellales</taxon>
        <taxon>Moraxellaceae</taxon>
        <taxon>Acinetobacter</taxon>
    </lineage>
</organism>
<comment type="caution">
    <text evidence="6">The sequence shown here is derived from an EMBL/GenBank/DDBJ whole genome shotgun (WGS) entry which is preliminary data.</text>
</comment>
<keyword evidence="4" id="KW-0472">Membrane</keyword>
<evidence type="ECO:0000256" key="2">
    <source>
        <dbReference type="ARBA" id="ARBA00012528"/>
    </source>
</evidence>
<feature type="domain" description="GGDEF" evidence="5">
    <location>
        <begin position="247"/>
        <end position="380"/>
    </location>
</feature>
<dbReference type="InterPro" id="IPR000160">
    <property type="entry name" value="GGDEF_dom"/>
</dbReference>
<dbReference type="EMBL" id="JAKUML010000005">
    <property type="protein sequence ID" value="MCJ8146144.1"/>
    <property type="molecule type" value="Genomic_DNA"/>
</dbReference>
<dbReference type="PANTHER" id="PTHR45138:SF9">
    <property type="entry name" value="DIGUANYLATE CYCLASE DGCM-RELATED"/>
    <property type="match status" value="1"/>
</dbReference>
<evidence type="ECO:0000256" key="1">
    <source>
        <dbReference type="ARBA" id="ARBA00001946"/>
    </source>
</evidence>
<accession>A0A9X1WVT8</accession>
<dbReference type="InterPro" id="IPR029787">
    <property type="entry name" value="Nucleotide_cyclase"/>
</dbReference>
<dbReference type="AlphaFoldDB" id="A0A9X1WVT8"/>
<protein>
    <recommendedName>
        <fullName evidence="2">diguanylate cyclase</fullName>
        <ecNumber evidence="2">2.7.7.65</ecNumber>
    </recommendedName>
</protein>
<dbReference type="SUPFAM" id="SSF55073">
    <property type="entry name" value="Nucleotide cyclase"/>
    <property type="match status" value="1"/>
</dbReference>
<dbReference type="EC" id="2.7.7.65" evidence="2"/>
<evidence type="ECO:0000313" key="7">
    <source>
        <dbReference type="Proteomes" id="UP001139701"/>
    </source>
</evidence>
<reference evidence="6" key="1">
    <citation type="submission" date="2022-02" db="EMBL/GenBank/DDBJ databases">
        <title>Acinetobacter A3.8 sp. nov., isolated from Sediment (Zhairuo Island).</title>
        <authorList>
            <person name="Zheng K."/>
        </authorList>
    </citation>
    <scope>NUCLEOTIDE SEQUENCE</scope>
    <source>
        <strain evidence="6">A3.8</strain>
    </source>
</reference>